<dbReference type="GO" id="GO:0005730">
    <property type="term" value="C:nucleolus"/>
    <property type="evidence" value="ECO:0007669"/>
    <property type="project" value="TreeGrafter"/>
</dbReference>
<dbReference type="PANTHER" id="PTHR14428:SF5">
    <property type="entry name" value="NUCLEOLAR COMPLEX PROTEIN 3 HOMOLOG"/>
    <property type="match status" value="1"/>
</dbReference>
<reference evidence="3" key="1">
    <citation type="submission" date="2015-01" db="EMBL/GenBank/DDBJ databases">
        <authorList>
            <person name="Aksoy S."/>
            <person name="Warren W."/>
            <person name="Wilson R.K."/>
        </authorList>
    </citation>
    <scope>NUCLEOTIDE SEQUENCE [LARGE SCALE GENOMIC DNA]</scope>
    <source>
        <strain evidence="3">IAEA</strain>
    </source>
</reference>
<dbReference type="EnsemblMetazoa" id="GPPI049006-RA">
    <property type="protein sequence ID" value="GPPI049006-PA"/>
    <property type="gene ID" value="GPPI049006"/>
</dbReference>
<proteinExistence type="predicted"/>
<dbReference type="VEuPathDB" id="VectorBase:GPPI049006"/>
<dbReference type="GO" id="GO:0006270">
    <property type="term" value="P:DNA replication initiation"/>
    <property type="evidence" value="ECO:0007669"/>
    <property type="project" value="TreeGrafter"/>
</dbReference>
<evidence type="ECO:0000313" key="2">
    <source>
        <dbReference type="EnsemblMetazoa" id="GPPI049006-PA"/>
    </source>
</evidence>
<dbReference type="Proteomes" id="UP000092460">
    <property type="component" value="Unassembled WGS sequence"/>
</dbReference>
<name>A0A1B0C4M6_9MUSC</name>
<feature type="coiled-coil region" evidence="1">
    <location>
        <begin position="37"/>
        <end position="96"/>
    </location>
</feature>
<reference evidence="2" key="2">
    <citation type="submission" date="2020-05" db="UniProtKB">
        <authorList>
            <consortium name="EnsemblMetazoa"/>
        </authorList>
    </citation>
    <scope>IDENTIFICATION</scope>
    <source>
        <strain evidence="2">IAEA</strain>
    </source>
</reference>
<dbReference type="AlphaFoldDB" id="A0A1B0C4M6"/>
<evidence type="ECO:0000256" key="1">
    <source>
        <dbReference type="SAM" id="Coils"/>
    </source>
</evidence>
<dbReference type="GO" id="GO:0003682">
    <property type="term" value="F:chromatin binding"/>
    <property type="evidence" value="ECO:0007669"/>
    <property type="project" value="TreeGrafter"/>
</dbReference>
<organism evidence="2 3">
    <name type="scientific">Glossina palpalis gambiensis</name>
    <dbReference type="NCBI Taxonomy" id="67801"/>
    <lineage>
        <taxon>Eukaryota</taxon>
        <taxon>Metazoa</taxon>
        <taxon>Ecdysozoa</taxon>
        <taxon>Arthropoda</taxon>
        <taxon>Hexapoda</taxon>
        <taxon>Insecta</taxon>
        <taxon>Pterygota</taxon>
        <taxon>Neoptera</taxon>
        <taxon>Endopterygota</taxon>
        <taxon>Diptera</taxon>
        <taxon>Brachycera</taxon>
        <taxon>Muscomorpha</taxon>
        <taxon>Hippoboscoidea</taxon>
        <taxon>Glossinidae</taxon>
        <taxon>Glossina</taxon>
    </lineage>
</organism>
<dbReference type="STRING" id="67801.A0A1B0C4M6"/>
<protein>
    <submittedName>
        <fullName evidence="2">Uncharacterized protein</fullName>
    </submittedName>
</protein>
<accession>A0A1B0C4M6</accession>
<dbReference type="InterPro" id="IPR016903">
    <property type="entry name" value="Nucleolar_cplx-assoc_3"/>
</dbReference>
<dbReference type="EMBL" id="JXJN01025541">
    <property type="status" value="NOT_ANNOTATED_CDS"/>
    <property type="molecule type" value="Genomic_DNA"/>
</dbReference>
<dbReference type="PANTHER" id="PTHR14428">
    <property type="entry name" value="NUCLEOLAR COMPLEX PROTEIN 3"/>
    <property type="match status" value="1"/>
</dbReference>
<sequence length="174" mass="20455">MSLFTLHRIIHLIKTKYNNVNLECITCLIALKIKNVGLNLEKENELKQKKLEAHRQRVLNLSKKESKRPTKLAELNKELEETHAEEHKQAKNYKLTEIVKIIFAHVINLDFFADLIDVLNRVLETQEDLGYHSYNSKDFGRERLWNYLNNFITRKRCSTVLSLKCFSSALINSQ</sequence>
<keyword evidence="3" id="KW-1185">Reference proteome</keyword>
<evidence type="ECO:0000313" key="3">
    <source>
        <dbReference type="Proteomes" id="UP000092460"/>
    </source>
</evidence>
<keyword evidence="1" id="KW-0175">Coiled coil</keyword>